<name>A0ABN2JS53_9MICO</name>
<accession>A0ABN2JS53</accession>
<feature type="region of interest" description="Disordered" evidence="1">
    <location>
        <begin position="122"/>
        <end position="148"/>
    </location>
</feature>
<dbReference type="EMBL" id="BAAAPM010000008">
    <property type="protein sequence ID" value="GAA1736470.1"/>
    <property type="molecule type" value="Genomic_DNA"/>
</dbReference>
<gene>
    <name evidence="3" type="ORF">GCM10009809_34620</name>
</gene>
<evidence type="ECO:0000313" key="3">
    <source>
        <dbReference type="EMBL" id="GAA1736470.1"/>
    </source>
</evidence>
<sequence>MPVTGVAGARGVCGRTCGRAAPDPRGYARPVPAAVPVPPAAGDSVRAWTADRLLGAGFEESRLGPATLVRAAGRPPAPAAAVLHVHGYNDYFFQAHLAAACAEAGLAFYAVDLRRAGRSLLPPVGGTPEAAPEDGPAHDPPPAHNPLPAHYAASLREPGADLSAAARAVRALEPGLPLVVHAHSTGGLTAALWAHAVRDDPACAPDLLVLDSPFLDLTGSWLQRAARTPVLEVLGRRRPMAVVSAAPSMYATYQHASSGGRWDFDTDLKRPSGQPVRAGWLRAVRRAQLRLARGLGVPCPVLVARAAASGADSPANPHLDSQDTVLDVARIAALAPRLGADVTQLVVDGGVHDLTLSADGPRGVYVDGMLGWVLGRLPVAAPGPPPGTPPGIAPGIAERDAS</sequence>
<comment type="caution">
    <text evidence="3">The sequence shown here is derived from an EMBL/GenBank/DDBJ whole genome shotgun (WGS) entry which is preliminary data.</text>
</comment>
<reference evidence="3 4" key="1">
    <citation type="journal article" date="2019" name="Int. J. Syst. Evol. Microbiol.">
        <title>The Global Catalogue of Microorganisms (GCM) 10K type strain sequencing project: providing services to taxonomists for standard genome sequencing and annotation.</title>
        <authorList>
            <consortium name="The Broad Institute Genomics Platform"/>
            <consortium name="The Broad Institute Genome Sequencing Center for Infectious Disease"/>
            <person name="Wu L."/>
            <person name="Ma J."/>
        </authorList>
    </citation>
    <scope>NUCLEOTIDE SEQUENCE [LARGE SCALE GENOMIC DNA]</scope>
    <source>
        <strain evidence="3 4">JCM 15589</strain>
    </source>
</reference>
<evidence type="ECO:0000313" key="4">
    <source>
        <dbReference type="Proteomes" id="UP001501138"/>
    </source>
</evidence>
<feature type="region of interest" description="Disordered" evidence="1">
    <location>
        <begin position="382"/>
        <end position="402"/>
    </location>
</feature>
<dbReference type="InterPro" id="IPR029058">
    <property type="entry name" value="AB_hydrolase_fold"/>
</dbReference>
<dbReference type="SUPFAM" id="SSF53474">
    <property type="entry name" value="alpha/beta-Hydrolases"/>
    <property type="match status" value="1"/>
</dbReference>
<evidence type="ECO:0000259" key="2">
    <source>
        <dbReference type="Pfam" id="PF12146"/>
    </source>
</evidence>
<dbReference type="InterPro" id="IPR022742">
    <property type="entry name" value="Hydrolase_4"/>
</dbReference>
<dbReference type="Gene3D" id="3.40.50.1820">
    <property type="entry name" value="alpha/beta hydrolase"/>
    <property type="match status" value="1"/>
</dbReference>
<dbReference type="Pfam" id="PF12146">
    <property type="entry name" value="Hydrolase_4"/>
    <property type="match status" value="1"/>
</dbReference>
<proteinExistence type="predicted"/>
<keyword evidence="3" id="KW-0378">Hydrolase</keyword>
<evidence type="ECO:0000256" key="1">
    <source>
        <dbReference type="SAM" id="MobiDB-lite"/>
    </source>
</evidence>
<feature type="compositionally biased region" description="Pro residues" evidence="1">
    <location>
        <begin position="382"/>
        <end position="392"/>
    </location>
</feature>
<protein>
    <submittedName>
        <fullName evidence="3">Alpha/beta hydrolase</fullName>
    </submittedName>
</protein>
<dbReference type="GO" id="GO:0016787">
    <property type="term" value="F:hydrolase activity"/>
    <property type="evidence" value="ECO:0007669"/>
    <property type="project" value="UniProtKB-KW"/>
</dbReference>
<keyword evidence="4" id="KW-1185">Reference proteome</keyword>
<organism evidence="3 4">
    <name type="scientific">Isoptericola hypogeus</name>
    <dbReference type="NCBI Taxonomy" id="300179"/>
    <lineage>
        <taxon>Bacteria</taxon>
        <taxon>Bacillati</taxon>
        <taxon>Actinomycetota</taxon>
        <taxon>Actinomycetes</taxon>
        <taxon>Micrococcales</taxon>
        <taxon>Promicromonosporaceae</taxon>
        <taxon>Isoptericola</taxon>
    </lineage>
</organism>
<feature type="domain" description="Serine aminopeptidase S33" evidence="2">
    <location>
        <begin position="77"/>
        <end position="255"/>
    </location>
</feature>
<dbReference type="Proteomes" id="UP001501138">
    <property type="component" value="Unassembled WGS sequence"/>
</dbReference>